<dbReference type="Gene3D" id="3.80.10.10">
    <property type="entry name" value="Ribonuclease Inhibitor"/>
    <property type="match status" value="1"/>
</dbReference>
<evidence type="ECO:0008006" key="3">
    <source>
        <dbReference type="Google" id="ProtNLM"/>
    </source>
</evidence>
<comment type="caution">
    <text evidence="1">The sequence shown here is derived from an EMBL/GenBank/DDBJ whole genome shotgun (WGS) entry which is preliminary data.</text>
</comment>
<keyword evidence="2" id="KW-1185">Reference proteome</keyword>
<dbReference type="SUPFAM" id="SSF52047">
    <property type="entry name" value="RNI-like"/>
    <property type="match status" value="1"/>
</dbReference>
<evidence type="ECO:0000313" key="2">
    <source>
        <dbReference type="Proteomes" id="UP001295794"/>
    </source>
</evidence>
<proteinExistence type="predicted"/>
<organism evidence="1 2">
    <name type="scientific">Mycena citricolor</name>
    <dbReference type="NCBI Taxonomy" id="2018698"/>
    <lineage>
        <taxon>Eukaryota</taxon>
        <taxon>Fungi</taxon>
        <taxon>Dikarya</taxon>
        <taxon>Basidiomycota</taxon>
        <taxon>Agaricomycotina</taxon>
        <taxon>Agaricomycetes</taxon>
        <taxon>Agaricomycetidae</taxon>
        <taxon>Agaricales</taxon>
        <taxon>Marasmiineae</taxon>
        <taxon>Mycenaceae</taxon>
        <taxon>Mycena</taxon>
    </lineage>
</organism>
<dbReference type="AlphaFoldDB" id="A0AAD2JXL9"/>
<dbReference type="EMBL" id="CAVNYO010000126">
    <property type="protein sequence ID" value="CAK5267564.1"/>
    <property type="molecule type" value="Genomic_DNA"/>
</dbReference>
<protein>
    <recommendedName>
        <fullName evidence="3">F-box domain-containing protein</fullName>
    </recommendedName>
</protein>
<reference evidence="1" key="1">
    <citation type="submission" date="2023-11" db="EMBL/GenBank/DDBJ databases">
        <authorList>
            <person name="De Vega J J."/>
            <person name="De Vega J J."/>
        </authorList>
    </citation>
    <scope>NUCLEOTIDE SEQUENCE</scope>
</reference>
<name>A0AAD2JXL9_9AGAR</name>
<accession>A0AAD2JXL9</accession>
<dbReference type="Proteomes" id="UP001295794">
    <property type="component" value="Unassembled WGS sequence"/>
</dbReference>
<gene>
    <name evidence="1" type="ORF">MYCIT1_LOCUS10186</name>
</gene>
<sequence>MRSPDDCTLSIPPELLSRVFQLAQHVPLGSDWGDRKRPLEMVVSHVSGFWRDVALGTGLLWQQIRVEPECSMDRLRLYLSRSGPQTPLHLHLNLTPRAPHGPETLAEKLDLVFQHLHRWQRVTVHAQIECAEAPFIGRLYDQAAPMLEWLGLCVHDVDAPTLRTLRRSDLEQILTRGCPRLSVVRLRGLSMHFFRPPLSTITTLHLEQTRDIVLGFEGFKNLVSAAPMLTHLSIHDNIVNDLYEERWPFHRVSSVIAHSLISLRLSIPATLQGVFSGVLITLDAPNLATLILKEPTHGDLDEFISMPGASTKFPALRSLTFYDFDCNSVDDLCQLCAVFPLVEEFTLIHNTVEVPSVLLMLADEGGRHPEPWPALNALHITLDANDLPLVRDAVDRRRKVGRPLEVLRLSPSIFEDAEDGDLDAQDVLDWLCANVRVVEPLISIERWPPGSNEDDPDDTLFS</sequence>
<evidence type="ECO:0000313" key="1">
    <source>
        <dbReference type="EMBL" id="CAK5267564.1"/>
    </source>
</evidence>
<dbReference type="InterPro" id="IPR032675">
    <property type="entry name" value="LRR_dom_sf"/>
</dbReference>